<evidence type="ECO:0000313" key="2">
    <source>
        <dbReference type="Proteomes" id="UP001519887"/>
    </source>
</evidence>
<dbReference type="Gene3D" id="2.60.120.430">
    <property type="entry name" value="Galactose-binding lectin"/>
    <property type="match status" value="1"/>
</dbReference>
<gene>
    <name evidence="1" type="ORF">K0U00_43465</name>
</gene>
<accession>A0ABS7CK56</accession>
<comment type="caution">
    <text evidence="1">The sequence shown here is derived from an EMBL/GenBank/DDBJ whole genome shotgun (WGS) entry which is preliminary data.</text>
</comment>
<feature type="non-terminal residue" evidence="1">
    <location>
        <position position="1"/>
    </location>
</feature>
<dbReference type="InterPro" id="IPR008979">
    <property type="entry name" value="Galactose-bd-like_sf"/>
</dbReference>
<proteinExistence type="predicted"/>
<keyword evidence="2" id="KW-1185">Reference proteome</keyword>
<reference evidence="1 2" key="1">
    <citation type="submission" date="2021-07" db="EMBL/GenBank/DDBJ databases">
        <title>Paenibacillus radiodurans sp. nov., isolated from the southeastern edge of Tengger Desert.</title>
        <authorList>
            <person name="Zhang G."/>
        </authorList>
    </citation>
    <scope>NUCLEOTIDE SEQUENCE [LARGE SCALE GENOMIC DNA]</scope>
    <source>
        <strain evidence="1 2">CCM 7311</strain>
    </source>
</reference>
<protein>
    <submittedName>
        <fullName evidence="1">Uncharacterized protein</fullName>
    </submittedName>
</protein>
<evidence type="ECO:0000313" key="1">
    <source>
        <dbReference type="EMBL" id="MBW7460936.1"/>
    </source>
</evidence>
<dbReference type="Proteomes" id="UP001519887">
    <property type="component" value="Unassembled WGS sequence"/>
</dbReference>
<sequence length="197" mass="21417">STAQPGDLIRPVFDDSFLISGVLGTAQGGYSMNSGYAIDSSTVFTPAEGTKSLRLKFTAGFDPSLVGINFTNSASKSVLMDYTSLENTAGIHFWVYTKRKVDSLSVELTSDNNGKLVESRVPLSNYLTAADYGNKWVEVTIPFSAFPDTGVYYDSATGLPTTMPFLWNRVKGIGFYASTVTGGYYDPYVDDIRIVNN</sequence>
<organism evidence="1 2">
    <name type="scientific">Paenibacillus sepulcri</name>
    <dbReference type="NCBI Taxonomy" id="359917"/>
    <lineage>
        <taxon>Bacteria</taxon>
        <taxon>Bacillati</taxon>
        <taxon>Bacillota</taxon>
        <taxon>Bacilli</taxon>
        <taxon>Bacillales</taxon>
        <taxon>Paenibacillaceae</taxon>
        <taxon>Paenibacillus</taxon>
    </lineage>
</organism>
<name>A0ABS7CK56_9BACL</name>
<dbReference type="EMBL" id="JAHZIK010002566">
    <property type="protein sequence ID" value="MBW7460936.1"/>
    <property type="molecule type" value="Genomic_DNA"/>
</dbReference>
<dbReference type="SUPFAM" id="SSF49785">
    <property type="entry name" value="Galactose-binding domain-like"/>
    <property type="match status" value="1"/>
</dbReference>